<accession>A0AAV1ABB2</accession>
<protein>
    <submittedName>
        <fullName evidence="1">Uncharacterized protein</fullName>
    </submittedName>
</protein>
<keyword evidence="2" id="KW-1185">Reference proteome</keyword>
<dbReference type="AlphaFoldDB" id="A0AAV1ABB2"/>
<gene>
    <name evidence="1" type="ORF">VFH_IV043600</name>
</gene>
<name>A0AAV1ABB2_VICFA</name>
<evidence type="ECO:0000313" key="2">
    <source>
        <dbReference type="Proteomes" id="UP001157006"/>
    </source>
</evidence>
<dbReference type="Proteomes" id="UP001157006">
    <property type="component" value="Chromosome 4"/>
</dbReference>
<dbReference type="EMBL" id="OX451739">
    <property type="protein sequence ID" value="CAI8607556.1"/>
    <property type="molecule type" value="Genomic_DNA"/>
</dbReference>
<organism evidence="1 2">
    <name type="scientific">Vicia faba</name>
    <name type="common">Broad bean</name>
    <name type="synonym">Faba vulgaris</name>
    <dbReference type="NCBI Taxonomy" id="3906"/>
    <lineage>
        <taxon>Eukaryota</taxon>
        <taxon>Viridiplantae</taxon>
        <taxon>Streptophyta</taxon>
        <taxon>Embryophyta</taxon>
        <taxon>Tracheophyta</taxon>
        <taxon>Spermatophyta</taxon>
        <taxon>Magnoliopsida</taxon>
        <taxon>eudicotyledons</taxon>
        <taxon>Gunneridae</taxon>
        <taxon>Pentapetalae</taxon>
        <taxon>rosids</taxon>
        <taxon>fabids</taxon>
        <taxon>Fabales</taxon>
        <taxon>Fabaceae</taxon>
        <taxon>Papilionoideae</taxon>
        <taxon>50 kb inversion clade</taxon>
        <taxon>NPAAA clade</taxon>
        <taxon>Hologalegina</taxon>
        <taxon>IRL clade</taxon>
        <taxon>Fabeae</taxon>
        <taxon>Vicia</taxon>
    </lineage>
</organism>
<reference evidence="1 2" key="1">
    <citation type="submission" date="2023-01" db="EMBL/GenBank/DDBJ databases">
        <authorList>
            <person name="Kreplak J."/>
        </authorList>
    </citation>
    <scope>NUCLEOTIDE SEQUENCE [LARGE SCALE GENOMIC DNA]</scope>
</reference>
<evidence type="ECO:0000313" key="1">
    <source>
        <dbReference type="EMBL" id="CAI8607556.1"/>
    </source>
</evidence>
<proteinExistence type="predicted"/>
<sequence>MLHSQHLQPLFCFKLSRFHLISDSTFRFACLKQLREFVIAHHFQILYLTFSRTISYYGDSKCERERDLELYLSEKFRGLFKVRDLETNILMLSFYVISLVHVMEQVKMKAQLLKIEVDEGCCSNEALSEGKRALSSLLGCFNIFQSKVEMPNKAFVLALERISPWKARCSDWISGLVLRQIAMF</sequence>